<evidence type="ECO:0000256" key="2">
    <source>
        <dbReference type="ARBA" id="ARBA00022963"/>
    </source>
</evidence>
<dbReference type="KEGG" id="tnl:113494541"/>
<keyword evidence="9" id="KW-1185">Reference proteome</keyword>
<sequence>MSVKNYSQTLLMLLSFAFVTHATYNYFKQKQKKEKKPKKQNEIHEVLWFTSDDNDMKKSKYSRCMISRSMERLLHFVGQPRHNLDICMYVWTNQDVANIVLKLHLRGVKIRVIVDADMAFTSGSVIKKLVKYGIPVRWMKSTNLMHNKFCLVDTLLRDESVSPFVITGSLNWTNQGLSGNYESCIVTTAEPILSQLSIEFEKLWLQFKPAVEYNFN</sequence>
<dbReference type="Proteomes" id="UP000322000">
    <property type="component" value="Chromosome 5"/>
</dbReference>
<accession>A0A7E5VKJ5</accession>
<dbReference type="GO" id="GO:0016042">
    <property type="term" value="P:lipid catabolic process"/>
    <property type="evidence" value="ECO:0007669"/>
    <property type="project" value="UniProtKB-KW"/>
</dbReference>
<dbReference type="Pfam" id="PF13091">
    <property type="entry name" value="PLDc_2"/>
    <property type="match status" value="1"/>
</dbReference>
<dbReference type="PANTHER" id="PTHR43856:SF1">
    <property type="entry name" value="MITOCHONDRIAL CARDIOLIPIN HYDROLASE"/>
    <property type="match status" value="1"/>
</dbReference>
<keyword evidence="2" id="KW-0442">Lipid degradation</keyword>
<dbReference type="GO" id="GO:0016891">
    <property type="term" value="F:RNA endonuclease activity producing 5'-phosphomonoesters, hydrolytic mechanism"/>
    <property type="evidence" value="ECO:0007669"/>
    <property type="project" value="TreeGrafter"/>
</dbReference>
<evidence type="ECO:0000256" key="1">
    <source>
        <dbReference type="ARBA" id="ARBA00022801"/>
    </source>
</evidence>
<keyword evidence="7" id="KW-0472">Membrane</keyword>
<comment type="similarity">
    <text evidence="4">Belongs to the phospholipase D family. MitoPLD/Zucchini subfamily.</text>
</comment>
<evidence type="ECO:0000256" key="3">
    <source>
        <dbReference type="ARBA" id="ARBA00023098"/>
    </source>
</evidence>
<evidence type="ECO:0000313" key="9">
    <source>
        <dbReference type="Proteomes" id="UP000322000"/>
    </source>
</evidence>
<evidence type="ECO:0000256" key="6">
    <source>
        <dbReference type="ARBA" id="ARBA00043167"/>
    </source>
</evidence>
<feature type="transmembrane region" description="Helical" evidence="7">
    <location>
        <begin position="6"/>
        <end position="27"/>
    </location>
</feature>
<feature type="domain" description="Phospholipase D-like" evidence="8">
    <location>
        <begin position="75"/>
        <end position="204"/>
    </location>
</feature>
<dbReference type="GO" id="GO:0034587">
    <property type="term" value="P:piRNA processing"/>
    <property type="evidence" value="ECO:0007669"/>
    <property type="project" value="TreeGrafter"/>
</dbReference>
<dbReference type="GeneID" id="113494541"/>
<protein>
    <recommendedName>
        <fullName evidence="5">Mitochondrial cardiolipin hydrolase</fullName>
    </recommendedName>
    <alternativeName>
        <fullName evidence="6">Mitochondrial phospholipase</fullName>
    </alternativeName>
</protein>
<keyword evidence="7" id="KW-0812">Transmembrane</keyword>
<dbReference type="InterPro" id="IPR025202">
    <property type="entry name" value="PLD-like_dom"/>
</dbReference>
<evidence type="ECO:0000256" key="5">
    <source>
        <dbReference type="ARBA" id="ARBA00040549"/>
    </source>
</evidence>
<dbReference type="GO" id="GO:0005739">
    <property type="term" value="C:mitochondrion"/>
    <property type="evidence" value="ECO:0007669"/>
    <property type="project" value="TreeGrafter"/>
</dbReference>
<evidence type="ECO:0000256" key="7">
    <source>
        <dbReference type="SAM" id="Phobius"/>
    </source>
</evidence>
<dbReference type="FunCoup" id="A0A7E5VKJ5">
    <property type="interactions" value="121"/>
</dbReference>
<keyword evidence="3" id="KW-0443">Lipid metabolism</keyword>
<dbReference type="InParanoid" id="A0A7E5VKJ5"/>
<keyword evidence="1" id="KW-0378">Hydrolase</keyword>
<evidence type="ECO:0000313" key="10">
    <source>
        <dbReference type="RefSeq" id="XP_026728731.1"/>
    </source>
</evidence>
<dbReference type="InterPro" id="IPR051406">
    <property type="entry name" value="PLD_domain"/>
</dbReference>
<dbReference type="OrthoDB" id="5205528at2759"/>
<dbReference type="AlphaFoldDB" id="A0A7E5VKJ5"/>
<proteinExistence type="inferred from homology"/>
<evidence type="ECO:0000259" key="8">
    <source>
        <dbReference type="Pfam" id="PF13091"/>
    </source>
</evidence>
<evidence type="ECO:0000256" key="4">
    <source>
        <dbReference type="ARBA" id="ARBA00038012"/>
    </source>
</evidence>
<reference evidence="10" key="1">
    <citation type="submission" date="2025-08" db="UniProtKB">
        <authorList>
            <consortium name="RefSeq"/>
        </authorList>
    </citation>
    <scope>IDENTIFICATION</scope>
</reference>
<organism evidence="9 10">
    <name type="scientific">Trichoplusia ni</name>
    <name type="common">Cabbage looper</name>
    <dbReference type="NCBI Taxonomy" id="7111"/>
    <lineage>
        <taxon>Eukaryota</taxon>
        <taxon>Metazoa</taxon>
        <taxon>Ecdysozoa</taxon>
        <taxon>Arthropoda</taxon>
        <taxon>Hexapoda</taxon>
        <taxon>Insecta</taxon>
        <taxon>Pterygota</taxon>
        <taxon>Neoptera</taxon>
        <taxon>Endopterygota</taxon>
        <taxon>Lepidoptera</taxon>
        <taxon>Glossata</taxon>
        <taxon>Ditrysia</taxon>
        <taxon>Noctuoidea</taxon>
        <taxon>Noctuidae</taxon>
        <taxon>Plusiinae</taxon>
        <taxon>Trichoplusia</taxon>
    </lineage>
</organism>
<dbReference type="PANTHER" id="PTHR43856">
    <property type="entry name" value="CARDIOLIPIN HYDROLASE"/>
    <property type="match status" value="1"/>
</dbReference>
<keyword evidence="7" id="KW-1133">Transmembrane helix</keyword>
<dbReference type="RefSeq" id="XP_026728731.1">
    <property type="nucleotide sequence ID" value="XM_026872930.1"/>
</dbReference>
<dbReference type="SUPFAM" id="SSF56024">
    <property type="entry name" value="Phospholipase D/nuclease"/>
    <property type="match status" value="1"/>
</dbReference>
<dbReference type="Gene3D" id="3.30.870.10">
    <property type="entry name" value="Endonuclease Chain A"/>
    <property type="match status" value="1"/>
</dbReference>
<gene>
    <name evidence="10" type="primary">LOC113494541</name>
</gene>
<name>A0A7E5VKJ5_TRINI</name>